<dbReference type="PATRIC" id="fig|187330.3.peg.1447"/>
<dbReference type="InterPro" id="IPR012795">
    <property type="entry name" value="tRNA_Ile_lys_synt_N"/>
</dbReference>
<evidence type="ECO:0000256" key="3">
    <source>
        <dbReference type="ARBA" id="ARBA00022598"/>
    </source>
</evidence>
<comment type="similarity">
    <text evidence="8">Belongs to the tRNA(Ile)-lysidine synthase family.</text>
</comment>
<dbReference type="NCBIfam" id="TIGR02432">
    <property type="entry name" value="lysidine_TilS_N"/>
    <property type="match status" value="1"/>
</dbReference>
<evidence type="ECO:0000256" key="6">
    <source>
        <dbReference type="ARBA" id="ARBA00022840"/>
    </source>
</evidence>
<keyword evidence="4 8" id="KW-0819">tRNA processing</keyword>
<keyword evidence="11" id="KW-1185">Reference proteome</keyword>
<dbReference type="NCBIfam" id="TIGR02433">
    <property type="entry name" value="lysidine_TilS_C"/>
    <property type="match status" value="1"/>
</dbReference>
<dbReference type="Gene3D" id="1.20.59.20">
    <property type="match status" value="1"/>
</dbReference>
<keyword evidence="2 8" id="KW-0963">Cytoplasm</keyword>
<dbReference type="CDD" id="cd01992">
    <property type="entry name" value="TilS_N"/>
    <property type="match status" value="1"/>
</dbReference>
<dbReference type="SUPFAM" id="SSF56037">
    <property type="entry name" value="PheT/TilS domain"/>
    <property type="match status" value="1"/>
</dbReference>
<comment type="domain">
    <text evidence="8">The N-terminal region contains the highly conserved SGGXDS motif, predicted to be a P-loop motif involved in ATP binding.</text>
</comment>
<evidence type="ECO:0000256" key="7">
    <source>
        <dbReference type="ARBA" id="ARBA00048539"/>
    </source>
</evidence>
<dbReference type="SUPFAM" id="SSF82829">
    <property type="entry name" value="MesJ substrate recognition domain-like"/>
    <property type="match status" value="1"/>
</dbReference>
<feature type="domain" description="Lysidine-tRNA(Ile) synthetase C-terminal" evidence="9">
    <location>
        <begin position="364"/>
        <end position="436"/>
    </location>
</feature>
<protein>
    <recommendedName>
        <fullName evidence="8">tRNA(Ile)-lysidine synthase</fullName>
        <ecNumber evidence="8">6.3.4.19</ecNumber>
    </recommendedName>
    <alternativeName>
        <fullName evidence="8">tRNA(Ile)-2-lysyl-cytidine synthase</fullName>
    </alternativeName>
    <alternativeName>
        <fullName evidence="8">tRNA(Ile)-lysidine synthetase</fullName>
    </alternativeName>
</protein>
<evidence type="ECO:0000313" key="11">
    <source>
        <dbReference type="Proteomes" id="UP000037848"/>
    </source>
</evidence>
<dbReference type="EMBL" id="LHPH01000019">
    <property type="protein sequence ID" value="KPH60971.1"/>
    <property type="molecule type" value="Genomic_DNA"/>
</dbReference>
<keyword evidence="5 8" id="KW-0547">Nucleotide-binding</keyword>
<gene>
    <name evidence="8" type="primary">tilS</name>
    <name evidence="10" type="ORF">ADS77_15075</name>
</gene>
<keyword evidence="3 8" id="KW-0436">Ligase</keyword>
<dbReference type="InterPro" id="IPR014729">
    <property type="entry name" value="Rossmann-like_a/b/a_fold"/>
</dbReference>
<dbReference type="Pfam" id="PF09179">
    <property type="entry name" value="TilS"/>
    <property type="match status" value="1"/>
</dbReference>
<dbReference type="PANTHER" id="PTHR43033">
    <property type="entry name" value="TRNA(ILE)-LYSIDINE SYNTHASE-RELATED"/>
    <property type="match status" value="1"/>
</dbReference>
<comment type="caution">
    <text evidence="10">The sequence shown here is derived from an EMBL/GenBank/DDBJ whole genome shotgun (WGS) entry which is preliminary data.</text>
</comment>
<dbReference type="PANTHER" id="PTHR43033:SF1">
    <property type="entry name" value="TRNA(ILE)-LYSIDINE SYNTHASE-RELATED"/>
    <property type="match status" value="1"/>
</dbReference>
<dbReference type="Gene3D" id="3.40.50.620">
    <property type="entry name" value="HUPs"/>
    <property type="match status" value="1"/>
</dbReference>
<dbReference type="InterPro" id="IPR015262">
    <property type="entry name" value="tRNA_Ile_lys_synt_subst-bd"/>
</dbReference>
<dbReference type="GO" id="GO:0006400">
    <property type="term" value="P:tRNA modification"/>
    <property type="evidence" value="ECO:0007669"/>
    <property type="project" value="UniProtKB-UniRule"/>
</dbReference>
<dbReference type="HAMAP" id="MF_01161">
    <property type="entry name" value="tRNA_Ile_lys_synt"/>
    <property type="match status" value="1"/>
</dbReference>
<dbReference type="InterPro" id="IPR011063">
    <property type="entry name" value="TilS/TtcA_N"/>
</dbReference>
<dbReference type="SUPFAM" id="SSF52402">
    <property type="entry name" value="Adenine nucleotide alpha hydrolases-like"/>
    <property type="match status" value="1"/>
</dbReference>
<accession>A0A0N0LXU3</accession>
<evidence type="ECO:0000256" key="1">
    <source>
        <dbReference type="ARBA" id="ARBA00004496"/>
    </source>
</evidence>
<reference evidence="10 11" key="1">
    <citation type="submission" date="2015-08" db="EMBL/GenBank/DDBJ databases">
        <title>Draft Genome Sequence of Pseudoalteromonas porphyrae UCD-SED14.</title>
        <authorList>
            <person name="Coil D.A."/>
            <person name="Jospin G."/>
            <person name="Lee R.D."/>
            <person name="Eisen J.A."/>
        </authorList>
    </citation>
    <scope>NUCLEOTIDE SEQUENCE [LARGE SCALE GENOMIC DNA]</scope>
    <source>
        <strain evidence="10 11">UCD-SED14</strain>
    </source>
</reference>
<organism evidence="10 11">
    <name type="scientific">Pseudoalteromonas porphyrae</name>
    <dbReference type="NCBI Taxonomy" id="187330"/>
    <lineage>
        <taxon>Bacteria</taxon>
        <taxon>Pseudomonadati</taxon>
        <taxon>Pseudomonadota</taxon>
        <taxon>Gammaproteobacteria</taxon>
        <taxon>Alteromonadales</taxon>
        <taxon>Pseudoalteromonadaceae</taxon>
        <taxon>Pseudoalteromonas</taxon>
    </lineage>
</organism>
<comment type="subcellular location">
    <subcellularLocation>
        <location evidence="1 8">Cytoplasm</location>
    </subcellularLocation>
</comment>
<evidence type="ECO:0000256" key="5">
    <source>
        <dbReference type="ARBA" id="ARBA00022741"/>
    </source>
</evidence>
<keyword evidence="6 8" id="KW-0067">ATP-binding</keyword>
<dbReference type="Proteomes" id="UP000037848">
    <property type="component" value="Unassembled WGS sequence"/>
</dbReference>
<dbReference type="STRING" id="187330.AMS58_15695"/>
<dbReference type="Pfam" id="PF01171">
    <property type="entry name" value="ATP_bind_3"/>
    <property type="match status" value="1"/>
</dbReference>
<sequence length="436" mass="49769">MHSTSLYQQVKNVITPYVVEHKISFTVALSGGVDSVVLLHVMNALKTEVPQLQLNAVYVNHGLSEYANNWQSFCKKLCATLNITFYPAQVNIENKARTSLEELARDARYKALDHHSPTGSIILLGQHLNDQLETFLLRLKRGSGLQGLASMRQTRTLNSGRMCLRPLLNVTRQNIEQFADDFNLSHITDDSNSDERFDRNFLRGKVVPVLSEKFTGFEKSASRSISLLQQQQDVLDEYTQLDLAQSQNEHRGLSCEKMGVFSLPRQANVLRCWLGQFTRLMPSQKQTQQILLQGLTAQRDAQLLIQLAEGQVRRHQGYLYFVNESVTAQKEQSVTSDNQKLSDGCYLMSFRGEGVRSPFADEQVTVRFNCPQARIKPLKKPGHNTLKHWFKDAKVAPWLRANIPLIFYNEQLVFVVGHFVSAEHYEQEGIFWKIKI</sequence>
<name>A0A0N0LXU3_9GAMM</name>
<dbReference type="AlphaFoldDB" id="A0A0N0LXU3"/>
<evidence type="ECO:0000256" key="4">
    <source>
        <dbReference type="ARBA" id="ARBA00022694"/>
    </source>
</evidence>
<proteinExistence type="inferred from homology"/>
<dbReference type="EC" id="6.3.4.19" evidence="8"/>
<evidence type="ECO:0000259" key="9">
    <source>
        <dbReference type="SMART" id="SM00977"/>
    </source>
</evidence>
<evidence type="ECO:0000256" key="8">
    <source>
        <dbReference type="HAMAP-Rule" id="MF_01161"/>
    </source>
</evidence>
<dbReference type="InterPro" id="IPR012094">
    <property type="entry name" value="tRNA_Ile_lys_synt"/>
</dbReference>
<dbReference type="GO" id="GO:0032267">
    <property type="term" value="F:tRNA(Ile)-lysidine synthase activity"/>
    <property type="evidence" value="ECO:0007669"/>
    <property type="project" value="UniProtKB-EC"/>
</dbReference>
<dbReference type="SMART" id="SM00977">
    <property type="entry name" value="TilS_C"/>
    <property type="match status" value="1"/>
</dbReference>
<comment type="function">
    <text evidence="8">Ligates lysine onto the cytidine present at position 34 of the AUA codon-specific tRNA(Ile) that contains the anticodon CAU, in an ATP-dependent manner. Cytidine is converted to lysidine, thus changing the amino acid specificity of the tRNA from methionine to isoleucine.</text>
</comment>
<dbReference type="InterPro" id="IPR012796">
    <property type="entry name" value="Lysidine-tRNA-synth_C"/>
</dbReference>
<evidence type="ECO:0000256" key="2">
    <source>
        <dbReference type="ARBA" id="ARBA00022490"/>
    </source>
</evidence>
<comment type="catalytic activity">
    <reaction evidence="7 8">
        <text>cytidine(34) in tRNA(Ile2) + L-lysine + ATP = lysidine(34) in tRNA(Ile2) + AMP + diphosphate + H(+)</text>
        <dbReference type="Rhea" id="RHEA:43744"/>
        <dbReference type="Rhea" id="RHEA-COMP:10625"/>
        <dbReference type="Rhea" id="RHEA-COMP:10670"/>
        <dbReference type="ChEBI" id="CHEBI:15378"/>
        <dbReference type="ChEBI" id="CHEBI:30616"/>
        <dbReference type="ChEBI" id="CHEBI:32551"/>
        <dbReference type="ChEBI" id="CHEBI:33019"/>
        <dbReference type="ChEBI" id="CHEBI:82748"/>
        <dbReference type="ChEBI" id="CHEBI:83665"/>
        <dbReference type="ChEBI" id="CHEBI:456215"/>
        <dbReference type="EC" id="6.3.4.19"/>
    </reaction>
</comment>
<dbReference type="Pfam" id="PF11734">
    <property type="entry name" value="TilS_C"/>
    <property type="match status" value="1"/>
</dbReference>
<evidence type="ECO:0000313" key="10">
    <source>
        <dbReference type="EMBL" id="KPH60971.1"/>
    </source>
</evidence>
<dbReference type="GO" id="GO:0005524">
    <property type="term" value="F:ATP binding"/>
    <property type="evidence" value="ECO:0007669"/>
    <property type="project" value="UniProtKB-UniRule"/>
</dbReference>
<dbReference type="OrthoDB" id="9807403at2"/>
<feature type="binding site" evidence="8">
    <location>
        <begin position="30"/>
        <end position="35"/>
    </location>
    <ligand>
        <name>ATP</name>
        <dbReference type="ChEBI" id="CHEBI:30616"/>
    </ligand>
</feature>
<dbReference type="RefSeq" id="WP_054455174.1">
    <property type="nucleotide sequence ID" value="NZ_LHPH01000019.1"/>
</dbReference>
<dbReference type="GO" id="GO:0005737">
    <property type="term" value="C:cytoplasm"/>
    <property type="evidence" value="ECO:0007669"/>
    <property type="project" value="UniProtKB-SubCell"/>
</dbReference>